<evidence type="ECO:0000313" key="2">
    <source>
        <dbReference type="Proteomes" id="UP000007266"/>
    </source>
</evidence>
<dbReference type="HOGENOM" id="CLU_3176032_0_0_1"/>
<keyword evidence="2" id="KW-1185">Reference proteome</keyword>
<dbReference type="Proteomes" id="UP000007266">
    <property type="component" value="Unassembled WGS sequence"/>
</dbReference>
<protein>
    <submittedName>
        <fullName evidence="1">Uncharacterized protein</fullName>
    </submittedName>
</protein>
<dbReference type="InParanoid" id="D7EJX2"/>
<dbReference type="EMBL" id="KQ971759">
    <property type="protein sequence ID" value="EFA12904.1"/>
    <property type="molecule type" value="Genomic_DNA"/>
</dbReference>
<gene>
    <name evidence="1" type="primary">GLEAN_01992</name>
    <name evidence="1" type="ORF">TcasGA2_TC001992</name>
</gene>
<proteinExistence type="predicted"/>
<name>D7EJX2_TRICA</name>
<sequence length="47" mass="5757">MYVESRYEITIIKFRSENYKGTLFIIKLQIRHKNFEVGDMLPNQHRV</sequence>
<organism evidence="1 2">
    <name type="scientific">Tribolium castaneum</name>
    <name type="common">Red flour beetle</name>
    <dbReference type="NCBI Taxonomy" id="7070"/>
    <lineage>
        <taxon>Eukaryota</taxon>
        <taxon>Metazoa</taxon>
        <taxon>Ecdysozoa</taxon>
        <taxon>Arthropoda</taxon>
        <taxon>Hexapoda</taxon>
        <taxon>Insecta</taxon>
        <taxon>Pterygota</taxon>
        <taxon>Neoptera</taxon>
        <taxon>Endopterygota</taxon>
        <taxon>Coleoptera</taxon>
        <taxon>Polyphaga</taxon>
        <taxon>Cucujiformia</taxon>
        <taxon>Tenebrionidae</taxon>
        <taxon>Tenebrionidae incertae sedis</taxon>
        <taxon>Tribolium</taxon>
    </lineage>
</organism>
<dbReference type="PhylomeDB" id="D7EJX2"/>
<dbReference type="AlphaFoldDB" id="D7EJX2"/>
<reference evidence="1 2" key="2">
    <citation type="journal article" date="2010" name="Nucleic Acids Res.">
        <title>BeetleBase in 2010: revisions to provide comprehensive genomic information for Tribolium castaneum.</title>
        <authorList>
            <person name="Kim H.S."/>
            <person name="Murphy T."/>
            <person name="Xia J."/>
            <person name="Caragea D."/>
            <person name="Park Y."/>
            <person name="Beeman R.W."/>
            <person name="Lorenzen M.D."/>
            <person name="Butcher S."/>
            <person name="Manak J.R."/>
            <person name="Brown S.J."/>
        </authorList>
    </citation>
    <scope>NUCLEOTIDE SEQUENCE [LARGE SCALE GENOMIC DNA]</scope>
    <source>
        <strain evidence="1 2">Georgia GA2</strain>
    </source>
</reference>
<evidence type="ECO:0000313" key="1">
    <source>
        <dbReference type="EMBL" id="EFA12904.1"/>
    </source>
</evidence>
<reference evidence="1 2" key="1">
    <citation type="journal article" date="2008" name="Nature">
        <title>The genome of the model beetle and pest Tribolium castaneum.</title>
        <authorList>
            <consortium name="Tribolium Genome Sequencing Consortium"/>
            <person name="Richards S."/>
            <person name="Gibbs R.A."/>
            <person name="Weinstock G.M."/>
            <person name="Brown S.J."/>
            <person name="Denell R."/>
            <person name="Beeman R.W."/>
            <person name="Gibbs R."/>
            <person name="Beeman R.W."/>
            <person name="Brown S.J."/>
            <person name="Bucher G."/>
            <person name="Friedrich M."/>
            <person name="Grimmelikhuijzen C.J."/>
            <person name="Klingler M."/>
            <person name="Lorenzen M."/>
            <person name="Richards S."/>
            <person name="Roth S."/>
            <person name="Schroder R."/>
            <person name="Tautz D."/>
            <person name="Zdobnov E.M."/>
            <person name="Muzny D."/>
            <person name="Gibbs R.A."/>
            <person name="Weinstock G.M."/>
            <person name="Attaway T."/>
            <person name="Bell S."/>
            <person name="Buhay C.J."/>
            <person name="Chandrabose M.N."/>
            <person name="Chavez D."/>
            <person name="Clerk-Blankenburg K.P."/>
            <person name="Cree A."/>
            <person name="Dao M."/>
            <person name="Davis C."/>
            <person name="Chacko J."/>
            <person name="Dinh H."/>
            <person name="Dugan-Rocha S."/>
            <person name="Fowler G."/>
            <person name="Garner T.T."/>
            <person name="Garnes J."/>
            <person name="Gnirke A."/>
            <person name="Hawes A."/>
            <person name="Hernandez J."/>
            <person name="Hines S."/>
            <person name="Holder M."/>
            <person name="Hume J."/>
            <person name="Jhangiani S.N."/>
            <person name="Joshi V."/>
            <person name="Khan Z.M."/>
            <person name="Jackson L."/>
            <person name="Kovar C."/>
            <person name="Kowis A."/>
            <person name="Lee S."/>
            <person name="Lewis L.R."/>
            <person name="Margolis J."/>
            <person name="Morgan M."/>
            <person name="Nazareth L.V."/>
            <person name="Nguyen N."/>
            <person name="Okwuonu G."/>
            <person name="Parker D."/>
            <person name="Richards S."/>
            <person name="Ruiz S.J."/>
            <person name="Santibanez J."/>
            <person name="Savard J."/>
            <person name="Scherer S.E."/>
            <person name="Schneider B."/>
            <person name="Sodergren E."/>
            <person name="Tautz D."/>
            <person name="Vattahil S."/>
            <person name="Villasana D."/>
            <person name="White C.S."/>
            <person name="Wright R."/>
            <person name="Park Y."/>
            <person name="Beeman R.W."/>
            <person name="Lord J."/>
            <person name="Oppert B."/>
            <person name="Lorenzen M."/>
            <person name="Brown S."/>
            <person name="Wang L."/>
            <person name="Savard J."/>
            <person name="Tautz D."/>
            <person name="Richards S."/>
            <person name="Weinstock G."/>
            <person name="Gibbs R.A."/>
            <person name="Liu Y."/>
            <person name="Worley K."/>
            <person name="Weinstock G."/>
            <person name="Elsik C.G."/>
            <person name="Reese J.T."/>
            <person name="Elhaik E."/>
            <person name="Landan G."/>
            <person name="Graur D."/>
            <person name="Arensburger P."/>
            <person name="Atkinson P."/>
            <person name="Beeman R.W."/>
            <person name="Beidler J."/>
            <person name="Brown S.J."/>
            <person name="Demuth J.P."/>
            <person name="Drury D.W."/>
            <person name="Du Y.Z."/>
            <person name="Fujiwara H."/>
            <person name="Lorenzen M."/>
            <person name="Maselli V."/>
            <person name="Osanai M."/>
            <person name="Park Y."/>
            <person name="Robertson H.M."/>
            <person name="Tu Z."/>
            <person name="Wang J.J."/>
            <person name="Wang S."/>
            <person name="Richards S."/>
            <person name="Song H."/>
            <person name="Zhang L."/>
            <person name="Sodergren E."/>
            <person name="Werner D."/>
            <person name="Stanke M."/>
            <person name="Morgenstern B."/>
            <person name="Solovyev V."/>
            <person name="Kosarev P."/>
            <person name="Brown G."/>
            <person name="Chen H.C."/>
            <person name="Ermolaeva O."/>
            <person name="Hlavina W."/>
            <person name="Kapustin Y."/>
            <person name="Kiryutin B."/>
            <person name="Kitts P."/>
            <person name="Maglott D."/>
            <person name="Pruitt K."/>
            <person name="Sapojnikov V."/>
            <person name="Souvorov A."/>
            <person name="Mackey A.J."/>
            <person name="Waterhouse R.M."/>
            <person name="Wyder S."/>
            <person name="Zdobnov E.M."/>
            <person name="Zdobnov E.M."/>
            <person name="Wyder S."/>
            <person name="Kriventseva E.V."/>
            <person name="Kadowaki T."/>
            <person name="Bork P."/>
            <person name="Aranda M."/>
            <person name="Bao R."/>
            <person name="Beermann A."/>
            <person name="Berns N."/>
            <person name="Bolognesi R."/>
            <person name="Bonneton F."/>
            <person name="Bopp D."/>
            <person name="Brown S.J."/>
            <person name="Bucher G."/>
            <person name="Butts T."/>
            <person name="Chaumot A."/>
            <person name="Denell R.E."/>
            <person name="Ferrier D.E."/>
            <person name="Friedrich M."/>
            <person name="Gordon C.M."/>
            <person name="Jindra M."/>
            <person name="Klingler M."/>
            <person name="Lan Q."/>
            <person name="Lattorff H.M."/>
            <person name="Laudet V."/>
            <person name="von Levetsow C."/>
            <person name="Liu Z."/>
            <person name="Lutz R."/>
            <person name="Lynch J.A."/>
            <person name="da Fonseca R.N."/>
            <person name="Posnien N."/>
            <person name="Reuter R."/>
            <person name="Roth S."/>
            <person name="Savard J."/>
            <person name="Schinko J.B."/>
            <person name="Schmitt C."/>
            <person name="Schoppmeier M."/>
            <person name="Schroder R."/>
            <person name="Shippy T.D."/>
            <person name="Simonnet F."/>
            <person name="Marques-Souza H."/>
            <person name="Tautz D."/>
            <person name="Tomoyasu Y."/>
            <person name="Trauner J."/>
            <person name="Van der Zee M."/>
            <person name="Vervoort M."/>
            <person name="Wittkopp N."/>
            <person name="Wimmer E.A."/>
            <person name="Yang X."/>
            <person name="Jones A.K."/>
            <person name="Sattelle D.B."/>
            <person name="Ebert P.R."/>
            <person name="Nelson D."/>
            <person name="Scott J.G."/>
            <person name="Beeman R.W."/>
            <person name="Muthukrishnan S."/>
            <person name="Kramer K.J."/>
            <person name="Arakane Y."/>
            <person name="Beeman R.W."/>
            <person name="Zhu Q."/>
            <person name="Hogenkamp D."/>
            <person name="Dixit R."/>
            <person name="Oppert B."/>
            <person name="Jiang H."/>
            <person name="Zou Z."/>
            <person name="Marshall J."/>
            <person name="Elpidina E."/>
            <person name="Vinokurov K."/>
            <person name="Oppert C."/>
            <person name="Zou Z."/>
            <person name="Evans J."/>
            <person name="Lu Z."/>
            <person name="Zhao P."/>
            <person name="Sumathipala N."/>
            <person name="Altincicek B."/>
            <person name="Vilcinskas A."/>
            <person name="Williams M."/>
            <person name="Hultmark D."/>
            <person name="Hetru C."/>
            <person name="Jiang H."/>
            <person name="Grimmelikhuijzen C.J."/>
            <person name="Hauser F."/>
            <person name="Cazzamali G."/>
            <person name="Williamson M."/>
            <person name="Park Y."/>
            <person name="Li B."/>
            <person name="Tanaka Y."/>
            <person name="Predel R."/>
            <person name="Neupert S."/>
            <person name="Schachtner J."/>
            <person name="Verleyen P."/>
            <person name="Raible F."/>
            <person name="Bork P."/>
            <person name="Friedrich M."/>
            <person name="Walden K.K."/>
            <person name="Robertson H.M."/>
            <person name="Angeli S."/>
            <person name="Foret S."/>
            <person name="Bucher G."/>
            <person name="Schuetz S."/>
            <person name="Maleszka R."/>
            <person name="Wimmer E.A."/>
            <person name="Beeman R.W."/>
            <person name="Lorenzen M."/>
            <person name="Tomoyasu Y."/>
            <person name="Miller S.C."/>
            <person name="Grossmann D."/>
            <person name="Bucher G."/>
        </authorList>
    </citation>
    <scope>NUCLEOTIDE SEQUENCE [LARGE SCALE GENOMIC DNA]</scope>
    <source>
        <strain evidence="1 2">Georgia GA2</strain>
    </source>
</reference>
<accession>D7EJX2</accession>